<protein>
    <recommendedName>
        <fullName evidence="1">NAD-dependent epimerase/dehydratase domain-containing protein</fullName>
    </recommendedName>
</protein>
<comment type="caution">
    <text evidence="2">The sequence shown here is derived from an EMBL/GenBank/DDBJ whole genome shotgun (WGS) entry which is preliminary data.</text>
</comment>
<sequence length="345" mass="36609">GASGFIGGDALHAIASACPQYDITCLVPDSDVGASIASQYARVRLAYGGLDDAALIEEESQKADIVCYFTLAGNATSVEAASRGLMAQQSAASGFLICTTDSCYPSVRKSSSSPDHVHDDLDKFQDIVDSHDEVVHHVLGHSTTGIQAQYGEKLRSAIVAPSYIYGTGRGPSGQHSPQVSELCKVTLERDHGIRIGDGKAVGSFVHISDLSDLLLRLVNEAASGGSTAEWPGKPAVWGREGVYFTGGAEHEWAEVAEWIATQAHRKGFTKSPSVEDVSLEAAREFSSVADSWAVSLRVTARRGREVLKWQPHGPGLQDEIGPLVDDEARARELVVGHAQKASGDA</sequence>
<dbReference type="InterPro" id="IPR001509">
    <property type="entry name" value="Epimerase_deHydtase"/>
</dbReference>
<name>A0A9P4Q0P6_9PEZI</name>
<accession>A0A9P4Q0P6</accession>
<dbReference type="EMBL" id="MU003846">
    <property type="protein sequence ID" value="KAF2717335.1"/>
    <property type="molecule type" value="Genomic_DNA"/>
</dbReference>
<dbReference type="GO" id="GO:0004029">
    <property type="term" value="F:aldehyde dehydrogenase (NAD+) activity"/>
    <property type="evidence" value="ECO:0007669"/>
    <property type="project" value="TreeGrafter"/>
</dbReference>
<dbReference type="Pfam" id="PF01370">
    <property type="entry name" value="Epimerase"/>
    <property type="match status" value="1"/>
</dbReference>
<dbReference type="PANTHER" id="PTHR48079:SF6">
    <property type="entry name" value="NAD(P)-BINDING DOMAIN-CONTAINING PROTEIN-RELATED"/>
    <property type="match status" value="1"/>
</dbReference>
<dbReference type="InterPro" id="IPR036291">
    <property type="entry name" value="NAD(P)-bd_dom_sf"/>
</dbReference>
<proteinExistence type="predicted"/>
<organism evidence="2 3">
    <name type="scientific">Polychaeton citri CBS 116435</name>
    <dbReference type="NCBI Taxonomy" id="1314669"/>
    <lineage>
        <taxon>Eukaryota</taxon>
        <taxon>Fungi</taxon>
        <taxon>Dikarya</taxon>
        <taxon>Ascomycota</taxon>
        <taxon>Pezizomycotina</taxon>
        <taxon>Dothideomycetes</taxon>
        <taxon>Dothideomycetidae</taxon>
        <taxon>Capnodiales</taxon>
        <taxon>Capnodiaceae</taxon>
        <taxon>Polychaeton</taxon>
    </lineage>
</organism>
<evidence type="ECO:0000313" key="2">
    <source>
        <dbReference type="EMBL" id="KAF2717335.1"/>
    </source>
</evidence>
<keyword evidence="3" id="KW-1185">Reference proteome</keyword>
<dbReference type="GO" id="GO:0005737">
    <property type="term" value="C:cytoplasm"/>
    <property type="evidence" value="ECO:0007669"/>
    <property type="project" value="TreeGrafter"/>
</dbReference>
<gene>
    <name evidence="2" type="ORF">K431DRAFT_233335</name>
</gene>
<dbReference type="OrthoDB" id="2130169at2759"/>
<dbReference type="PANTHER" id="PTHR48079">
    <property type="entry name" value="PROTEIN YEEZ"/>
    <property type="match status" value="1"/>
</dbReference>
<dbReference type="Gene3D" id="3.40.50.720">
    <property type="entry name" value="NAD(P)-binding Rossmann-like Domain"/>
    <property type="match status" value="1"/>
</dbReference>
<dbReference type="InterPro" id="IPR051783">
    <property type="entry name" value="NAD(P)-dependent_oxidoreduct"/>
</dbReference>
<reference evidence="2" key="1">
    <citation type="journal article" date="2020" name="Stud. Mycol.">
        <title>101 Dothideomycetes genomes: a test case for predicting lifestyles and emergence of pathogens.</title>
        <authorList>
            <person name="Haridas S."/>
            <person name="Albert R."/>
            <person name="Binder M."/>
            <person name="Bloem J."/>
            <person name="Labutti K."/>
            <person name="Salamov A."/>
            <person name="Andreopoulos B."/>
            <person name="Baker S."/>
            <person name="Barry K."/>
            <person name="Bills G."/>
            <person name="Bluhm B."/>
            <person name="Cannon C."/>
            <person name="Castanera R."/>
            <person name="Culley D."/>
            <person name="Daum C."/>
            <person name="Ezra D."/>
            <person name="Gonzalez J."/>
            <person name="Henrissat B."/>
            <person name="Kuo A."/>
            <person name="Liang C."/>
            <person name="Lipzen A."/>
            <person name="Lutzoni F."/>
            <person name="Magnuson J."/>
            <person name="Mondo S."/>
            <person name="Nolan M."/>
            <person name="Ohm R."/>
            <person name="Pangilinan J."/>
            <person name="Park H.-J."/>
            <person name="Ramirez L."/>
            <person name="Alfaro M."/>
            <person name="Sun H."/>
            <person name="Tritt A."/>
            <person name="Yoshinaga Y."/>
            <person name="Zwiers L.-H."/>
            <person name="Turgeon B."/>
            <person name="Goodwin S."/>
            <person name="Spatafora J."/>
            <person name="Crous P."/>
            <person name="Grigoriev I."/>
        </authorList>
    </citation>
    <scope>NUCLEOTIDE SEQUENCE</scope>
    <source>
        <strain evidence="2">CBS 116435</strain>
    </source>
</reference>
<dbReference type="SUPFAM" id="SSF51735">
    <property type="entry name" value="NAD(P)-binding Rossmann-fold domains"/>
    <property type="match status" value="1"/>
</dbReference>
<dbReference type="AlphaFoldDB" id="A0A9P4Q0P6"/>
<feature type="domain" description="NAD-dependent epimerase/dehydratase" evidence="1">
    <location>
        <begin position="1"/>
        <end position="225"/>
    </location>
</feature>
<feature type="non-terminal residue" evidence="2">
    <location>
        <position position="1"/>
    </location>
</feature>
<dbReference type="Proteomes" id="UP000799441">
    <property type="component" value="Unassembled WGS sequence"/>
</dbReference>
<evidence type="ECO:0000259" key="1">
    <source>
        <dbReference type="Pfam" id="PF01370"/>
    </source>
</evidence>
<evidence type="ECO:0000313" key="3">
    <source>
        <dbReference type="Proteomes" id="UP000799441"/>
    </source>
</evidence>